<dbReference type="Proteomes" id="UP000313645">
    <property type="component" value="Unassembled WGS sequence"/>
</dbReference>
<feature type="active site" description="Charge relay system" evidence="5">
    <location>
        <position position="199"/>
    </location>
</feature>
<evidence type="ECO:0000313" key="8">
    <source>
        <dbReference type="EMBL" id="TBW57362.1"/>
    </source>
</evidence>
<comment type="similarity">
    <text evidence="1 5">Belongs to the peptidase S8 family.</text>
</comment>
<keyword evidence="6" id="KW-0732">Signal</keyword>
<proteinExistence type="inferred from homology"/>
<organism evidence="8 9">
    <name type="scientific">Marinobacter halodurans</name>
    <dbReference type="NCBI Taxonomy" id="2528979"/>
    <lineage>
        <taxon>Bacteria</taxon>
        <taxon>Pseudomonadati</taxon>
        <taxon>Pseudomonadota</taxon>
        <taxon>Gammaproteobacteria</taxon>
        <taxon>Pseudomonadales</taxon>
        <taxon>Marinobacteraceae</taxon>
        <taxon>Marinobacter</taxon>
    </lineage>
</organism>
<keyword evidence="2 5" id="KW-0645">Protease</keyword>
<feature type="active site" description="Charge relay system" evidence="5">
    <location>
        <position position="375"/>
    </location>
</feature>
<accession>A0ABY1ZM79</accession>
<dbReference type="InterPro" id="IPR023828">
    <property type="entry name" value="Peptidase_S8_Ser-AS"/>
</dbReference>
<dbReference type="InterPro" id="IPR050131">
    <property type="entry name" value="Peptidase_S8_subtilisin-like"/>
</dbReference>
<comment type="caution">
    <text evidence="8">The sequence shown here is derived from an EMBL/GenBank/DDBJ whole genome shotgun (WGS) entry which is preliminary data.</text>
</comment>
<feature type="domain" description="Peptidase S8/S53" evidence="7">
    <location>
        <begin position="151"/>
        <end position="404"/>
    </location>
</feature>
<dbReference type="Gene3D" id="3.40.50.200">
    <property type="entry name" value="Peptidase S8/S53 domain"/>
    <property type="match status" value="1"/>
</dbReference>
<evidence type="ECO:0000256" key="3">
    <source>
        <dbReference type="ARBA" id="ARBA00022801"/>
    </source>
</evidence>
<name>A0ABY1ZM79_9GAMM</name>
<dbReference type="PROSITE" id="PS51892">
    <property type="entry name" value="SUBTILASE"/>
    <property type="match status" value="1"/>
</dbReference>
<protein>
    <recommendedName>
        <fullName evidence="7">Peptidase S8/S53 domain-containing protein</fullName>
    </recommendedName>
</protein>
<gene>
    <name evidence="8" type="ORF">EZI54_06815</name>
</gene>
<evidence type="ECO:0000256" key="5">
    <source>
        <dbReference type="PROSITE-ProRule" id="PRU01240"/>
    </source>
</evidence>
<keyword evidence="4 5" id="KW-0720">Serine protease</keyword>
<evidence type="ECO:0000256" key="2">
    <source>
        <dbReference type="ARBA" id="ARBA00022670"/>
    </source>
</evidence>
<dbReference type="PROSITE" id="PS00138">
    <property type="entry name" value="SUBTILASE_SER"/>
    <property type="match status" value="1"/>
</dbReference>
<feature type="active site" description="Charge relay system" evidence="5">
    <location>
        <position position="156"/>
    </location>
</feature>
<dbReference type="InterPro" id="IPR036852">
    <property type="entry name" value="Peptidase_S8/S53_dom_sf"/>
</dbReference>
<reference evidence="8 9" key="1">
    <citation type="submission" date="2019-02" db="EMBL/GenBank/DDBJ databases">
        <title>Marinobacter halodurans sp. nov., a marine bacterium isolated from sea tidal flat.</title>
        <authorList>
            <person name="Yoo Y."/>
            <person name="Lee D.W."/>
            <person name="Kim B.S."/>
            <person name="Kim J.-J."/>
        </authorList>
    </citation>
    <scope>NUCLEOTIDE SEQUENCE [LARGE SCALE GENOMIC DNA]</scope>
    <source>
        <strain evidence="8 9">YJ-S3-2</strain>
    </source>
</reference>
<dbReference type="InterPro" id="IPR000209">
    <property type="entry name" value="Peptidase_S8/S53_dom"/>
</dbReference>
<dbReference type="PANTHER" id="PTHR43806">
    <property type="entry name" value="PEPTIDASE S8"/>
    <property type="match status" value="1"/>
</dbReference>
<dbReference type="EMBL" id="SJDL01000008">
    <property type="protein sequence ID" value="TBW57362.1"/>
    <property type="molecule type" value="Genomic_DNA"/>
</dbReference>
<evidence type="ECO:0000256" key="6">
    <source>
        <dbReference type="SAM" id="SignalP"/>
    </source>
</evidence>
<feature type="signal peptide" evidence="6">
    <location>
        <begin position="1"/>
        <end position="19"/>
    </location>
</feature>
<dbReference type="SUPFAM" id="SSF52743">
    <property type="entry name" value="Subtilisin-like"/>
    <property type="match status" value="1"/>
</dbReference>
<dbReference type="Pfam" id="PF00082">
    <property type="entry name" value="Peptidase_S8"/>
    <property type="match status" value="1"/>
</dbReference>
<dbReference type="RefSeq" id="WP_131480346.1">
    <property type="nucleotide sequence ID" value="NZ_SJDL01000008.1"/>
</dbReference>
<evidence type="ECO:0000256" key="4">
    <source>
        <dbReference type="ARBA" id="ARBA00022825"/>
    </source>
</evidence>
<evidence type="ECO:0000313" key="9">
    <source>
        <dbReference type="Proteomes" id="UP000313645"/>
    </source>
</evidence>
<keyword evidence="3 5" id="KW-0378">Hydrolase</keyword>
<sequence>MKRIILTSIITAAASSAMAAERAEIIVEVAPGADNIAAQVDFAEPVQDWGSTEVVSVDAGSVEASIKLLRQLDDVISAEPNETVNAPTPPEQPLHLNRVMSVTSSSETVDAMFNDPLFSRQYAWETYNAQNPGASSVSHAVGVSVPYRPLTVAVLDNGFTDTSSFNWAGGYNFATSSNSHSLPIGPDFYAKDINFEGVHGQEVASVIGGAQNDGLGNAGVLGNATFYASRVLGVDPASNTTAVLVNGLKWAIGEPVTNPDTGSAIPPIPEIPDIVNMSLGNDSQTSCPAALQSAIDTAHSKGILVVVAAGNTDGTGTLQLTYPASCNNVLVVGATDQQGAAASFSKSGAAIDLSAAGQDIPVYSSAGGNQVNGTSFSAPLAAGIIGNLWQDIPGFTADELTSLATGAVNPLTSGTNMGTGILDASKLQEDAIASIDPPDFELRHPLEGIVGAQDMLAFLDRGGANYGHKREVRINTSMAGKKAVVFQTDDTQSIASGGTTAIQGASGPRFLVDSWDSAKQYGIQKCSSVSGTGCSANTLVPLDMPGASL</sequence>
<evidence type="ECO:0000259" key="7">
    <source>
        <dbReference type="Pfam" id="PF00082"/>
    </source>
</evidence>
<keyword evidence="9" id="KW-1185">Reference proteome</keyword>
<evidence type="ECO:0000256" key="1">
    <source>
        <dbReference type="ARBA" id="ARBA00011073"/>
    </source>
</evidence>
<dbReference type="PANTHER" id="PTHR43806:SF11">
    <property type="entry name" value="CEREVISIN-RELATED"/>
    <property type="match status" value="1"/>
</dbReference>
<feature type="chain" id="PRO_5046171031" description="Peptidase S8/S53 domain-containing protein" evidence="6">
    <location>
        <begin position="20"/>
        <end position="549"/>
    </location>
</feature>